<evidence type="ECO:0000256" key="2">
    <source>
        <dbReference type="ARBA" id="ARBA00023125"/>
    </source>
</evidence>
<reference evidence="6" key="1">
    <citation type="submission" date="2021-06" db="EMBL/GenBank/DDBJ databases">
        <title>Vibrio nov. sp., novel gut bacterium isolated from Yellow Sea oyster.</title>
        <authorList>
            <person name="Muhammad N."/>
            <person name="Nguyen T.H."/>
            <person name="Lee Y.-J."/>
            <person name="Ko J."/>
            <person name="Kim S.-G."/>
        </authorList>
    </citation>
    <scope>NUCLEOTIDE SEQUENCE</scope>
    <source>
        <strain evidence="6">OG9-811</strain>
    </source>
</reference>
<proteinExistence type="predicted"/>
<dbReference type="GO" id="GO:0003677">
    <property type="term" value="F:DNA binding"/>
    <property type="evidence" value="ECO:0007669"/>
    <property type="project" value="UniProtKB-KW"/>
</dbReference>
<dbReference type="PANTHER" id="PTHR30514:SF18">
    <property type="entry name" value="RPIR-FAMILY TRANSCRIPTIONAL REGULATOR"/>
    <property type="match status" value="1"/>
</dbReference>
<evidence type="ECO:0000256" key="1">
    <source>
        <dbReference type="ARBA" id="ARBA00023015"/>
    </source>
</evidence>
<dbReference type="PROSITE" id="PS51464">
    <property type="entry name" value="SIS"/>
    <property type="match status" value="1"/>
</dbReference>
<feature type="domain" description="SIS" evidence="5">
    <location>
        <begin position="122"/>
        <end position="259"/>
    </location>
</feature>
<dbReference type="KEGG" id="vos:KNV97_12100"/>
<evidence type="ECO:0000256" key="3">
    <source>
        <dbReference type="ARBA" id="ARBA00023163"/>
    </source>
</evidence>
<dbReference type="InterPro" id="IPR047640">
    <property type="entry name" value="RpiR-like"/>
</dbReference>
<dbReference type="Pfam" id="PF01418">
    <property type="entry name" value="HTH_6"/>
    <property type="match status" value="1"/>
</dbReference>
<dbReference type="RefSeq" id="WP_218563224.1">
    <property type="nucleotide sequence ID" value="NZ_CP076643.1"/>
</dbReference>
<dbReference type="GO" id="GO:0003700">
    <property type="term" value="F:DNA-binding transcription factor activity"/>
    <property type="evidence" value="ECO:0007669"/>
    <property type="project" value="InterPro"/>
</dbReference>
<accession>A0A975YPQ2</accession>
<keyword evidence="2" id="KW-0238">DNA-binding</keyword>
<name>A0A975YPQ2_9VIBR</name>
<dbReference type="Proteomes" id="UP000694232">
    <property type="component" value="Chromosome 1"/>
</dbReference>
<evidence type="ECO:0000313" key="7">
    <source>
        <dbReference type="Proteomes" id="UP000694232"/>
    </source>
</evidence>
<keyword evidence="1" id="KW-0805">Transcription regulation</keyword>
<dbReference type="InterPro" id="IPR001347">
    <property type="entry name" value="SIS_dom"/>
</dbReference>
<protein>
    <submittedName>
        <fullName evidence="6">MurR/RpiR family transcriptional regulator</fullName>
    </submittedName>
</protein>
<dbReference type="AlphaFoldDB" id="A0A975YPQ2"/>
<keyword evidence="3" id="KW-0804">Transcription</keyword>
<feature type="domain" description="HTH rpiR-type" evidence="4">
    <location>
        <begin position="1"/>
        <end position="77"/>
    </location>
</feature>
<keyword evidence="7" id="KW-1185">Reference proteome</keyword>
<dbReference type="GO" id="GO:1901135">
    <property type="term" value="P:carbohydrate derivative metabolic process"/>
    <property type="evidence" value="ECO:0007669"/>
    <property type="project" value="InterPro"/>
</dbReference>
<evidence type="ECO:0000259" key="5">
    <source>
        <dbReference type="PROSITE" id="PS51464"/>
    </source>
</evidence>
<dbReference type="GO" id="GO:0097367">
    <property type="term" value="F:carbohydrate derivative binding"/>
    <property type="evidence" value="ECO:0007669"/>
    <property type="project" value="InterPro"/>
</dbReference>
<dbReference type="InterPro" id="IPR000281">
    <property type="entry name" value="HTH_RpiR"/>
</dbReference>
<sequence length="279" mass="30876">MTVSDNIIRHFPELTPELQKAAGYLLEHQNEIAIYSMRSLAAYADVQPSTLLRVAKALGYKGWTDLKDNLIKEVGLTSEVGYSDKAQSLMNDDEEFINSLFSSIQDNMTESSSLNVGLLTGAANLINNGKKIYICGFRASFSVAYYLYYIMRLFKNNVYMIDGLACNLEQFTRDFEEGDVVIHIGFKPISKEINQVFNAAKAAGCNTMFITDKLTASTTIGADMVLNIPTTGLTFFPSLTPAFGLVEGLTSELVKINGESALEKIKKSEHFFISSKAYL</sequence>
<evidence type="ECO:0000313" key="6">
    <source>
        <dbReference type="EMBL" id="QXO18949.1"/>
    </source>
</evidence>
<dbReference type="PANTHER" id="PTHR30514">
    <property type="entry name" value="GLUCOKINASE"/>
    <property type="match status" value="1"/>
</dbReference>
<dbReference type="EMBL" id="CP076643">
    <property type="protein sequence ID" value="QXO18949.1"/>
    <property type="molecule type" value="Genomic_DNA"/>
</dbReference>
<dbReference type="CDD" id="cd05013">
    <property type="entry name" value="SIS_RpiR"/>
    <property type="match status" value="1"/>
</dbReference>
<dbReference type="InterPro" id="IPR035472">
    <property type="entry name" value="RpiR-like_SIS"/>
</dbReference>
<evidence type="ECO:0000259" key="4">
    <source>
        <dbReference type="PROSITE" id="PS51071"/>
    </source>
</evidence>
<dbReference type="Pfam" id="PF01380">
    <property type="entry name" value="SIS"/>
    <property type="match status" value="1"/>
</dbReference>
<gene>
    <name evidence="6" type="ORF">KNV97_12100</name>
</gene>
<organism evidence="6 7">
    <name type="scientific">Vibrio ostreae</name>
    <dbReference type="NCBI Taxonomy" id="2841925"/>
    <lineage>
        <taxon>Bacteria</taxon>
        <taxon>Pseudomonadati</taxon>
        <taxon>Pseudomonadota</taxon>
        <taxon>Gammaproteobacteria</taxon>
        <taxon>Vibrionales</taxon>
        <taxon>Vibrionaceae</taxon>
        <taxon>Vibrio</taxon>
    </lineage>
</organism>
<dbReference type="PROSITE" id="PS51071">
    <property type="entry name" value="HTH_RPIR"/>
    <property type="match status" value="1"/>
</dbReference>